<evidence type="ECO:0000313" key="2">
    <source>
        <dbReference type="EMBL" id="KAL3662341.1"/>
    </source>
</evidence>
<proteinExistence type="predicted"/>
<keyword evidence="3" id="KW-1185">Reference proteome</keyword>
<name>A0ABD3F7L0_9STRA</name>
<reference evidence="2 3" key="1">
    <citation type="submission" date="2024-09" db="EMBL/GenBank/DDBJ databases">
        <title>Genome sequencing and assembly of Phytophthora oleae, isolate VK10A, causative agent of rot of olive drupes.</title>
        <authorList>
            <person name="Conti Taguali S."/>
            <person name="Riolo M."/>
            <person name="La Spada F."/>
            <person name="Cacciola S.O."/>
            <person name="Dionisio G."/>
        </authorList>
    </citation>
    <scope>NUCLEOTIDE SEQUENCE [LARGE SCALE GENOMIC DNA]</scope>
    <source>
        <strain evidence="2 3">VK10A</strain>
    </source>
</reference>
<evidence type="ECO:0000313" key="3">
    <source>
        <dbReference type="Proteomes" id="UP001632037"/>
    </source>
</evidence>
<accession>A0ABD3F7L0</accession>
<gene>
    <name evidence="2" type="ORF">V7S43_012668</name>
</gene>
<keyword evidence="1" id="KW-0472">Membrane</keyword>
<feature type="transmembrane region" description="Helical" evidence="1">
    <location>
        <begin position="57"/>
        <end position="79"/>
    </location>
</feature>
<keyword evidence="1" id="KW-1133">Transmembrane helix</keyword>
<evidence type="ECO:0008006" key="4">
    <source>
        <dbReference type="Google" id="ProtNLM"/>
    </source>
</evidence>
<sequence>MIRPFEDAEPPLPSATLTYETLLCTELPAFDPVPTLRSVLLKPPHLKRFEVFLRKTGWLTMPIYACGLILRIVVCSVPAPFGRLLSPWAALLHIPPCIVFTAGIRVEFVKLILSAFDFWFPFAANTMFMFVFSCVLRDMRVLLVVAVWIAFGCSFLQETYFRDSRNIAVSAFAEAFLLVLLMGSISLSVMDDLHHSDLVVAGGHTLSTKDVLINVIGTMATLMVRTMYRRLRLMKRQKKMKGTAIQSLGYRCFIALNPTGPGVSSRNSVVPHPLGPLLFFSSKSILSRKNTVLDRSRTDSRVSSLLLPPLQIHLVKDSRQYDPRDTLWSCVGAVEPLRFWQVLVLQVCGVTGFLLTIPSIFIPPSRVANGLIESMGTLSLATTAVFFTVNMFCCQRILYKRVVLSFDYLFIVLQLLAAHLCLADILSWRWTSTCGVTASFLWAQWSLTIDALTPVMRCRLHIKSWMPTCCIMLFIVIQFLVSLDMLVWDYSSLRDRVFWNLDFLGHRAQFRVVTFLWSRVVTIFIWYGRLYYILITRTHENAFIILRGNVEFDYQTWRLQANIARETRRLVKTKSMIPSIPE</sequence>
<comment type="caution">
    <text evidence="2">The sequence shown here is derived from an EMBL/GenBank/DDBJ whole genome shotgun (WGS) entry which is preliminary data.</text>
</comment>
<feature type="transmembrane region" description="Helical" evidence="1">
    <location>
        <begin position="111"/>
        <end position="133"/>
    </location>
</feature>
<keyword evidence="1" id="KW-0812">Transmembrane</keyword>
<feature type="transmembrane region" description="Helical" evidence="1">
    <location>
        <begin position="85"/>
        <end position="104"/>
    </location>
</feature>
<dbReference type="AlphaFoldDB" id="A0ABD3F7L0"/>
<feature type="transmembrane region" description="Helical" evidence="1">
    <location>
        <begin position="139"/>
        <end position="156"/>
    </location>
</feature>
<protein>
    <recommendedName>
        <fullName evidence="4">Transmembrane protein</fullName>
    </recommendedName>
</protein>
<feature type="transmembrane region" description="Helical" evidence="1">
    <location>
        <begin position="210"/>
        <end position="228"/>
    </location>
</feature>
<feature type="transmembrane region" description="Helical" evidence="1">
    <location>
        <begin position="374"/>
        <end position="394"/>
    </location>
</feature>
<organism evidence="2 3">
    <name type="scientific">Phytophthora oleae</name>
    <dbReference type="NCBI Taxonomy" id="2107226"/>
    <lineage>
        <taxon>Eukaryota</taxon>
        <taxon>Sar</taxon>
        <taxon>Stramenopiles</taxon>
        <taxon>Oomycota</taxon>
        <taxon>Peronosporomycetes</taxon>
        <taxon>Peronosporales</taxon>
        <taxon>Peronosporaceae</taxon>
        <taxon>Phytophthora</taxon>
    </lineage>
</organism>
<dbReference type="EMBL" id="JBIMZQ010000032">
    <property type="protein sequence ID" value="KAL3662341.1"/>
    <property type="molecule type" value="Genomic_DNA"/>
</dbReference>
<feature type="transmembrane region" description="Helical" evidence="1">
    <location>
        <begin position="508"/>
        <end position="527"/>
    </location>
</feature>
<dbReference type="Proteomes" id="UP001632037">
    <property type="component" value="Unassembled WGS sequence"/>
</dbReference>
<evidence type="ECO:0000256" key="1">
    <source>
        <dbReference type="SAM" id="Phobius"/>
    </source>
</evidence>
<feature type="transmembrane region" description="Helical" evidence="1">
    <location>
        <begin position="168"/>
        <end position="190"/>
    </location>
</feature>
<feature type="transmembrane region" description="Helical" evidence="1">
    <location>
        <begin position="342"/>
        <end position="362"/>
    </location>
</feature>
<feature type="transmembrane region" description="Helical" evidence="1">
    <location>
        <begin position="465"/>
        <end position="488"/>
    </location>
</feature>